<feature type="chain" id="PRO_5040982488" evidence="2">
    <location>
        <begin position="25"/>
        <end position="343"/>
    </location>
</feature>
<dbReference type="GO" id="GO:0004553">
    <property type="term" value="F:hydrolase activity, hydrolyzing O-glycosyl compounds"/>
    <property type="evidence" value="ECO:0007669"/>
    <property type="project" value="InterPro"/>
</dbReference>
<dbReference type="Gene3D" id="2.60.120.200">
    <property type="match status" value="1"/>
</dbReference>
<evidence type="ECO:0000256" key="2">
    <source>
        <dbReference type="SAM" id="SignalP"/>
    </source>
</evidence>
<organism evidence="4 5">
    <name type="scientific">Tieghemiomyces parasiticus</name>
    <dbReference type="NCBI Taxonomy" id="78921"/>
    <lineage>
        <taxon>Eukaryota</taxon>
        <taxon>Fungi</taxon>
        <taxon>Fungi incertae sedis</taxon>
        <taxon>Zoopagomycota</taxon>
        <taxon>Kickxellomycotina</taxon>
        <taxon>Dimargaritomycetes</taxon>
        <taxon>Dimargaritales</taxon>
        <taxon>Dimargaritaceae</taxon>
        <taxon>Tieghemiomyces</taxon>
    </lineage>
</organism>
<feature type="domain" description="GH16" evidence="3">
    <location>
        <begin position="47"/>
        <end position="257"/>
    </location>
</feature>
<comment type="caution">
    <text evidence="4">The sequence shown here is derived from an EMBL/GenBank/DDBJ whole genome shotgun (WGS) entry which is preliminary data.</text>
</comment>
<evidence type="ECO:0000256" key="1">
    <source>
        <dbReference type="SAM" id="MobiDB-lite"/>
    </source>
</evidence>
<dbReference type="InterPro" id="IPR013320">
    <property type="entry name" value="ConA-like_dom_sf"/>
</dbReference>
<dbReference type="InterPro" id="IPR000757">
    <property type="entry name" value="Beta-glucanase-like"/>
</dbReference>
<dbReference type="Proteomes" id="UP001150569">
    <property type="component" value="Unassembled WGS sequence"/>
</dbReference>
<feature type="region of interest" description="Disordered" evidence="1">
    <location>
        <begin position="306"/>
        <end position="343"/>
    </location>
</feature>
<proteinExistence type="predicted"/>
<gene>
    <name evidence="4" type="primary">CRR1_4</name>
    <name evidence="4" type="ORF">IWQ60_005585</name>
</gene>
<feature type="signal peptide" evidence="2">
    <location>
        <begin position="1"/>
        <end position="24"/>
    </location>
</feature>
<dbReference type="CDD" id="cd00413">
    <property type="entry name" value="Glyco_hydrolase_16"/>
    <property type="match status" value="1"/>
</dbReference>
<dbReference type="OrthoDB" id="4781at2759"/>
<dbReference type="GO" id="GO:0005975">
    <property type="term" value="P:carbohydrate metabolic process"/>
    <property type="evidence" value="ECO:0007669"/>
    <property type="project" value="InterPro"/>
</dbReference>
<accession>A0A9W8DSY4</accession>
<dbReference type="EMBL" id="JANBPT010000306">
    <property type="protein sequence ID" value="KAJ1923891.1"/>
    <property type="molecule type" value="Genomic_DNA"/>
</dbReference>
<evidence type="ECO:0000313" key="5">
    <source>
        <dbReference type="Proteomes" id="UP001150569"/>
    </source>
</evidence>
<evidence type="ECO:0000313" key="4">
    <source>
        <dbReference type="EMBL" id="KAJ1923891.1"/>
    </source>
</evidence>
<keyword evidence="5" id="KW-1185">Reference proteome</keyword>
<name>A0A9W8DSY4_9FUNG</name>
<protein>
    <submittedName>
        <fullName evidence="4">CRH- protein</fullName>
    </submittedName>
</protein>
<evidence type="ECO:0000259" key="3">
    <source>
        <dbReference type="PROSITE" id="PS51762"/>
    </source>
</evidence>
<dbReference type="SUPFAM" id="SSF49899">
    <property type="entry name" value="Concanavalin A-like lectins/glucanases"/>
    <property type="match status" value="1"/>
</dbReference>
<reference evidence="4" key="1">
    <citation type="submission" date="2022-07" db="EMBL/GenBank/DDBJ databases">
        <title>Phylogenomic reconstructions and comparative analyses of Kickxellomycotina fungi.</title>
        <authorList>
            <person name="Reynolds N.K."/>
            <person name="Stajich J.E."/>
            <person name="Barry K."/>
            <person name="Grigoriev I.V."/>
            <person name="Crous P."/>
            <person name="Smith M.E."/>
        </authorList>
    </citation>
    <scope>NUCLEOTIDE SEQUENCE</scope>
    <source>
        <strain evidence="4">RSA 861</strain>
    </source>
</reference>
<dbReference type="AlphaFoldDB" id="A0A9W8DSY4"/>
<sequence length="343" mass="38388">MTYLTANLLGAWMIVGLCASIALATPMSATNGATVKTSQAAGANQGFDVKFNSNPATSSKDDLLKGFRLDPVLDHSNKAQSANFTGDSLKLMIHKNVAYQNLIMDDIVAYGRVTVRAKYVGVPGAIFAVMLGEQGENEIDIEIVGQQMDQVQTMHYWRRIPIFPNLAATFYKLDKPLGTNFIDMGFDYTPNRIDWYIDGRLQRTVKNYGLFFPKNTKSIRLGVWANPKFNGWAGTFPENGEAYMEVESIKFVPMNDPAYKNIPVPAPTVKIEQLPYNKTTGELLKMQWNALRDIFKIKWNAWFVKGPAQPQQQAQTQSQPQQAQPQQPQPQQPQPQAPAQPQK</sequence>
<feature type="compositionally biased region" description="Pro residues" evidence="1">
    <location>
        <begin position="327"/>
        <end position="343"/>
    </location>
</feature>
<keyword evidence="2" id="KW-0732">Signal</keyword>
<dbReference type="PROSITE" id="PS51762">
    <property type="entry name" value="GH16_2"/>
    <property type="match status" value="1"/>
</dbReference>
<feature type="compositionally biased region" description="Low complexity" evidence="1">
    <location>
        <begin position="307"/>
        <end position="326"/>
    </location>
</feature>
<dbReference type="Pfam" id="PF00722">
    <property type="entry name" value="Glyco_hydro_16"/>
    <property type="match status" value="1"/>
</dbReference>